<dbReference type="Pfam" id="PF07715">
    <property type="entry name" value="Plug"/>
    <property type="match status" value="1"/>
</dbReference>
<evidence type="ECO:0000313" key="18">
    <source>
        <dbReference type="EMBL" id="MDE8650993.1"/>
    </source>
</evidence>
<evidence type="ECO:0000256" key="4">
    <source>
        <dbReference type="ARBA" id="ARBA00022496"/>
    </source>
</evidence>
<proteinExistence type="inferred from homology"/>
<evidence type="ECO:0000256" key="6">
    <source>
        <dbReference type="ARBA" id="ARBA00022729"/>
    </source>
</evidence>
<evidence type="ECO:0000259" key="17">
    <source>
        <dbReference type="Pfam" id="PF07715"/>
    </source>
</evidence>
<evidence type="ECO:0000256" key="15">
    <source>
        <dbReference type="SAM" id="SignalP"/>
    </source>
</evidence>
<keyword evidence="4" id="KW-0410">Iron transport</keyword>
<comment type="similarity">
    <text evidence="12 14">Belongs to the TonB-dependent receptor family.</text>
</comment>
<feature type="domain" description="TonB-dependent receptor plug" evidence="17">
    <location>
        <begin position="53"/>
        <end position="158"/>
    </location>
</feature>
<dbReference type="PROSITE" id="PS01156">
    <property type="entry name" value="TONB_DEPENDENT_REC_2"/>
    <property type="match status" value="1"/>
</dbReference>
<dbReference type="PANTHER" id="PTHR32552:SF81">
    <property type="entry name" value="TONB-DEPENDENT OUTER MEMBRANE RECEPTOR"/>
    <property type="match status" value="1"/>
</dbReference>
<feature type="chain" id="PRO_5046980675" evidence="15">
    <location>
        <begin position="25"/>
        <end position="762"/>
    </location>
</feature>
<evidence type="ECO:0000256" key="11">
    <source>
        <dbReference type="ARBA" id="ARBA00023237"/>
    </source>
</evidence>
<organism evidence="18 19">
    <name type="scientific">Novosphingobium album</name>
    <name type="common">ex Liu et al. 2023</name>
    <dbReference type="NCBI Taxonomy" id="3031130"/>
    <lineage>
        <taxon>Bacteria</taxon>
        <taxon>Pseudomonadati</taxon>
        <taxon>Pseudomonadota</taxon>
        <taxon>Alphaproteobacteria</taxon>
        <taxon>Sphingomonadales</taxon>
        <taxon>Sphingomonadaceae</taxon>
        <taxon>Novosphingobium</taxon>
    </lineage>
</organism>
<evidence type="ECO:0000256" key="2">
    <source>
        <dbReference type="ARBA" id="ARBA00022448"/>
    </source>
</evidence>
<dbReference type="Pfam" id="PF00593">
    <property type="entry name" value="TonB_dep_Rec_b-barrel"/>
    <property type="match status" value="1"/>
</dbReference>
<reference evidence="18 19" key="1">
    <citation type="submission" date="2023-03" db="EMBL/GenBank/DDBJ databases">
        <title>NovoSphingobium album sp. nov. isolated from polycyclic aromatic hydrocarbons- and heavy-metal polluted soil.</title>
        <authorList>
            <person name="Liu Z."/>
            <person name="Wang K."/>
        </authorList>
    </citation>
    <scope>NUCLEOTIDE SEQUENCE [LARGE SCALE GENOMIC DNA]</scope>
    <source>
        <strain evidence="18 19">H3SJ31-1</strain>
    </source>
</reference>
<keyword evidence="10 12" id="KW-0472">Membrane</keyword>
<keyword evidence="9 14" id="KW-0798">TonB box</keyword>
<keyword evidence="19" id="KW-1185">Reference proteome</keyword>
<keyword evidence="6 15" id="KW-0732">Signal</keyword>
<keyword evidence="11 12" id="KW-0998">Cell outer membrane</keyword>
<evidence type="ECO:0000256" key="8">
    <source>
        <dbReference type="ARBA" id="ARBA00023065"/>
    </source>
</evidence>
<evidence type="ECO:0000259" key="16">
    <source>
        <dbReference type="Pfam" id="PF00593"/>
    </source>
</evidence>
<evidence type="ECO:0000256" key="10">
    <source>
        <dbReference type="ARBA" id="ARBA00023136"/>
    </source>
</evidence>
<feature type="signal peptide" evidence="15">
    <location>
        <begin position="1"/>
        <end position="24"/>
    </location>
</feature>
<dbReference type="RefSeq" id="WP_275227081.1">
    <property type="nucleotide sequence ID" value="NZ_JARESE010000012.1"/>
</dbReference>
<dbReference type="InterPro" id="IPR036942">
    <property type="entry name" value="Beta-barrel_TonB_sf"/>
</dbReference>
<name>A0ABT5WLR9_9SPHN</name>
<dbReference type="InterPro" id="IPR000531">
    <property type="entry name" value="Beta-barrel_TonB"/>
</dbReference>
<evidence type="ECO:0000313" key="19">
    <source>
        <dbReference type="Proteomes" id="UP001216253"/>
    </source>
</evidence>
<dbReference type="Gene3D" id="2.40.170.20">
    <property type="entry name" value="TonB-dependent receptor, beta-barrel domain"/>
    <property type="match status" value="1"/>
</dbReference>
<accession>A0ABT5WLR9</accession>
<evidence type="ECO:0000256" key="9">
    <source>
        <dbReference type="ARBA" id="ARBA00023077"/>
    </source>
</evidence>
<dbReference type="EMBL" id="JARESE010000012">
    <property type="protein sequence ID" value="MDE8650993.1"/>
    <property type="molecule type" value="Genomic_DNA"/>
</dbReference>
<dbReference type="InterPro" id="IPR039426">
    <property type="entry name" value="TonB-dep_rcpt-like"/>
</dbReference>
<dbReference type="InterPro" id="IPR001579">
    <property type="entry name" value="Glyco_hydro_18_chit_AS"/>
</dbReference>
<gene>
    <name evidence="18" type="ORF">PYV00_04570</name>
</gene>
<protein>
    <submittedName>
        <fullName evidence="18">TonB-dependent receptor</fullName>
    </submittedName>
</protein>
<dbReference type="Proteomes" id="UP001216253">
    <property type="component" value="Unassembled WGS sequence"/>
</dbReference>
<keyword evidence="18" id="KW-0675">Receptor</keyword>
<comment type="subcellular location">
    <subcellularLocation>
        <location evidence="1 12">Cell outer membrane</location>
        <topology evidence="1 12">Multi-pass membrane protein</topology>
    </subcellularLocation>
</comment>
<keyword evidence="7" id="KW-0408">Iron</keyword>
<dbReference type="SUPFAM" id="SSF56935">
    <property type="entry name" value="Porins"/>
    <property type="match status" value="1"/>
</dbReference>
<dbReference type="PROSITE" id="PS52016">
    <property type="entry name" value="TONB_DEPENDENT_REC_3"/>
    <property type="match status" value="1"/>
</dbReference>
<evidence type="ECO:0000256" key="1">
    <source>
        <dbReference type="ARBA" id="ARBA00004571"/>
    </source>
</evidence>
<dbReference type="CDD" id="cd01347">
    <property type="entry name" value="ligand_gated_channel"/>
    <property type="match status" value="1"/>
</dbReference>
<evidence type="ECO:0000256" key="3">
    <source>
        <dbReference type="ARBA" id="ARBA00022452"/>
    </source>
</evidence>
<dbReference type="InterPro" id="IPR012910">
    <property type="entry name" value="Plug_dom"/>
</dbReference>
<evidence type="ECO:0000256" key="14">
    <source>
        <dbReference type="RuleBase" id="RU003357"/>
    </source>
</evidence>
<evidence type="ECO:0000256" key="7">
    <source>
        <dbReference type="ARBA" id="ARBA00023004"/>
    </source>
</evidence>
<dbReference type="InterPro" id="IPR010917">
    <property type="entry name" value="TonB_rcpt_CS"/>
</dbReference>
<evidence type="ECO:0000256" key="13">
    <source>
        <dbReference type="PROSITE-ProRule" id="PRU10144"/>
    </source>
</evidence>
<dbReference type="PROSITE" id="PS01095">
    <property type="entry name" value="GH18_1"/>
    <property type="match status" value="1"/>
</dbReference>
<keyword evidence="2 12" id="KW-0813">Transport</keyword>
<feature type="short sequence motif" description="TonB C-terminal box" evidence="13">
    <location>
        <begin position="745"/>
        <end position="762"/>
    </location>
</feature>
<evidence type="ECO:0000256" key="12">
    <source>
        <dbReference type="PROSITE-ProRule" id="PRU01360"/>
    </source>
</evidence>
<keyword evidence="5 12" id="KW-0812">Transmembrane</keyword>
<keyword evidence="8" id="KW-0406">Ion transport</keyword>
<evidence type="ECO:0000256" key="5">
    <source>
        <dbReference type="ARBA" id="ARBA00022692"/>
    </source>
</evidence>
<feature type="domain" description="TonB-dependent receptor-like beta-barrel" evidence="16">
    <location>
        <begin position="250"/>
        <end position="727"/>
    </location>
</feature>
<keyword evidence="3 12" id="KW-1134">Transmembrane beta strand</keyword>
<sequence>MSKSSTVRLRALAGVALAGPAAFAAIPALAQETDASGGLEEIVVTAQHREERMQDVPIAVAAVTANALRDNGVDTTRDLPQIVPSVQFTRSGASGLLFVRGVGTTNAAVGEEGANAVYIDGVYMADLGQTINNFNNIERIEVLKGPQGTLFGRNATGGLIHIITREPGDEWKLDGQLGYGNYDTINARAYVGGPITDKVGVDLALTKTHQSDGWGHNVTLDRKNKVQDFAGARSKLVIRPTDAVKLIIAGDYYENHDNLALGYQIDPGTIGSGGQIGGRTPTGQSLGWWDATLNDYPDTRQKIWGVSGTLEADLGFAKLTSISAYRKTTNRSSFDVDGGPLSLLKIDFVSGGKSIQQEVRLASTMPGPLSWQLGVFYLHNEATNDSNFSGLGFAPLLGQHIVADLKSDSYAAFAEATYAITPTTHLTGGIRYTKDKRDFDGGQANVTAAGEGALTKNPMTKLSYNKVTWRAALRQDITPDINVYLSANRGFKAGSYSLQSPLNSPYLPQTITAYEAGLKSELFDRKLRLNLSAYHYDIQDYQVRSAATAALGASVTLNAATVKVDGIDIDFEAAPTQHLRLFGGATILDSRYGKFGGAGATFQAPIIYPRVVGQTQATTCPANLAGTKNPGVFFPNGVAAGGYFTCFGDVSGLRTMNAPKFTASFGASYKIPVGETGQVRLSGLYSYNSGFVFEPDTIARQPRYSLVNGSIEYRPAEQFGFELWIRNAFNEKYSVQKISSGTGITQSAGAPRTYGVNLNFSF</sequence>
<comment type="caution">
    <text evidence="18">The sequence shown here is derived from an EMBL/GenBank/DDBJ whole genome shotgun (WGS) entry which is preliminary data.</text>
</comment>
<dbReference type="PANTHER" id="PTHR32552">
    <property type="entry name" value="FERRICHROME IRON RECEPTOR-RELATED"/>
    <property type="match status" value="1"/>
</dbReference>